<comment type="caution">
    <text evidence="11">The sequence shown here is derived from an EMBL/GenBank/DDBJ whole genome shotgun (WGS) entry which is preliminary data.</text>
</comment>
<reference evidence="11" key="1">
    <citation type="submission" date="2021-01" db="EMBL/GenBank/DDBJ databases">
        <authorList>
            <consortium name="Genoscope - CEA"/>
            <person name="William W."/>
        </authorList>
    </citation>
    <scope>NUCLEOTIDE SEQUENCE</scope>
</reference>
<evidence type="ECO:0000256" key="3">
    <source>
        <dbReference type="ARBA" id="ARBA00022723"/>
    </source>
</evidence>
<keyword evidence="6 9" id="KW-1133">Transmembrane helix</keyword>
<dbReference type="Pfam" id="PF13639">
    <property type="entry name" value="zf-RING_2"/>
    <property type="match status" value="1"/>
</dbReference>
<dbReference type="GO" id="GO:0016020">
    <property type="term" value="C:membrane"/>
    <property type="evidence" value="ECO:0007669"/>
    <property type="project" value="UniProtKB-SubCell"/>
</dbReference>
<keyword evidence="5" id="KW-0862">Zinc</keyword>
<dbReference type="OrthoDB" id="303297at2759"/>
<feature type="domain" description="RING-type" evidence="10">
    <location>
        <begin position="246"/>
        <end position="289"/>
    </location>
</feature>
<gene>
    <name evidence="11" type="ORF">PPENT_87.1.T0420060</name>
</gene>
<evidence type="ECO:0000256" key="7">
    <source>
        <dbReference type="ARBA" id="ARBA00023136"/>
    </source>
</evidence>
<keyword evidence="4 8" id="KW-0863">Zinc-finger</keyword>
<evidence type="ECO:0000256" key="1">
    <source>
        <dbReference type="ARBA" id="ARBA00004370"/>
    </source>
</evidence>
<evidence type="ECO:0000256" key="8">
    <source>
        <dbReference type="PROSITE-ProRule" id="PRU00175"/>
    </source>
</evidence>
<evidence type="ECO:0000256" key="9">
    <source>
        <dbReference type="SAM" id="Phobius"/>
    </source>
</evidence>
<evidence type="ECO:0000256" key="2">
    <source>
        <dbReference type="ARBA" id="ARBA00022692"/>
    </source>
</evidence>
<evidence type="ECO:0000313" key="11">
    <source>
        <dbReference type="EMBL" id="CAD8165136.1"/>
    </source>
</evidence>
<dbReference type="InterPro" id="IPR001841">
    <property type="entry name" value="Znf_RING"/>
</dbReference>
<feature type="transmembrane region" description="Helical" evidence="9">
    <location>
        <begin position="145"/>
        <end position="163"/>
    </location>
</feature>
<sequence length="305" mass="36403">MDIDLLSIPQDSFSTSFQQRNHNSKSNKDILIKESNIICHSIITYQFIKLVLFLAYYQETLASPLCNAAYLIFIHDVITLLFYMILDALTFKFTYKELFKEDQILNIFELNHSLIFLILQEVFSSFRPLNGIVFLYKIQQKWFKYPLIIVRILYYFTSIYYLVQWLNSSQENSLLIRQQLIELIILWFTTLTIMILIGIVIVINITLRKQIRFTFQNKLQQSISNQLTEIKFQDLIQSFQGQNINCPICYEQINEFDTIIQLPCHQKHLFHSQCCNQWLFQDLRCPLCRNELQCKKQYSIKVSCF</sequence>
<proteinExistence type="predicted"/>
<feature type="transmembrane region" description="Helical" evidence="9">
    <location>
        <begin position="68"/>
        <end position="86"/>
    </location>
</feature>
<evidence type="ECO:0000256" key="5">
    <source>
        <dbReference type="ARBA" id="ARBA00022833"/>
    </source>
</evidence>
<keyword evidence="12" id="KW-1185">Reference proteome</keyword>
<dbReference type="PANTHER" id="PTHR46539">
    <property type="entry name" value="E3 UBIQUITIN-PROTEIN LIGASE ATL42"/>
    <property type="match status" value="1"/>
</dbReference>
<feature type="transmembrane region" description="Helical" evidence="9">
    <location>
        <begin position="183"/>
        <end position="207"/>
    </location>
</feature>
<keyword evidence="2 9" id="KW-0812">Transmembrane</keyword>
<evidence type="ECO:0000313" key="12">
    <source>
        <dbReference type="Proteomes" id="UP000689195"/>
    </source>
</evidence>
<protein>
    <recommendedName>
        <fullName evidence="10">RING-type domain-containing protein</fullName>
    </recommendedName>
</protein>
<keyword evidence="7 9" id="KW-0472">Membrane</keyword>
<dbReference type="PANTHER" id="PTHR46539:SF1">
    <property type="entry name" value="E3 UBIQUITIN-PROTEIN LIGASE ATL42"/>
    <property type="match status" value="1"/>
</dbReference>
<evidence type="ECO:0000256" key="6">
    <source>
        <dbReference type="ARBA" id="ARBA00022989"/>
    </source>
</evidence>
<accession>A0A8S1URR2</accession>
<dbReference type="EMBL" id="CAJJDO010000042">
    <property type="protein sequence ID" value="CAD8165136.1"/>
    <property type="molecule type" value="Genomic_DNA"/>
</dbReference>
<comment type="subcellular location">
    <subcellularLocation>
        <location evidence="1">Membrane</location>
    </subcellularLocation>
</comment>
<keyword evidence="3" id="KW-0479">Metal-binding</keyword>
<dbReference type="Proteomes" id="UP000689195">
    <property type="component" value="Unassembled WGS sequence"/>
</dbReference>
<evidence type="ECO:0000256" key="4">
    <source>
        <dbReference type="ARBA" id="ARBA00022771"/>
    </source>
</evidence>
<dbReference type="PROSITE" id="PS50089">
    <property type="entry name" value="ZF_RING_2"/>
    <property type="match status" value="1"/>
</dbReference>
<dbReference type="GO" id="GO:0008270">
    <property type="term" value="F:zinc ion binding"/>
    <property type="evidence" value="ECO:0007669"/>
    <property type="project" value="UniProtKB-KW"/>
</dbReference>
<feature type="transmembrane region" description="Helical" evidence="9">
    <location>
        <begin position="37"/>
        <end position="56"/>
    </location>
</feature>
<dbReference type="FunFam" id="3.30.40.10:FF:000612">
    <property type="entry name" value="Uncharacterized protein"/>
    <property type="match status" value="1"/>
</dbReference>
<dbReference type="AlphaFoldDB" id="A0A8S1URR2"/>
<evidence type="ECO:0000259" key="10">
    <source>
        <dbReference type="PROSITE" id="PS50089"/>
    </source>
</evidence>
<organism evidence="11 12">
    <name type="scientific">Paramecium pentaurelia</name>
    <dbReference type="NCBI Taxonomy" id="43138"/>
    <lineage>
        <taxon>Eukaryota</taxon>
        <taxon>Sar</taxon>
        <taxon>Alveolata</taxon>
        <taxon>Ciliophora</taxon>
        <taxon>Intramacronucleata</taxon>
        <taxon>Oligohymenophorea</taxon>
        <taxon>Peniculida</taxon>
        <taxon>Parameciidae</taxon>
        <taxon>Paramecium</taxon>
    </lineage>
</organism>
<name>A0A8S1URR2_9CILI</name>